<dbReference type="KEGG" id="gaw:V144x_35230"/>
<sequence length="196" mass="21719">MVDSPFAMLVAQIEREFGVSIPISPSTDVAIVPDTLRPLYSFSDGLTLPFANIHKMADCNRTTYPDWICFGSDNYFSYFLCHVSQAPALTTWDHEVHTEIEGVFDTAIDWLTDEYESFIDTDTDDNAVRVTEIPDGVSKTAAITEIKPICDKSSSDLLGLFRSGAFVIPNVVRSDAFNVVRALHDLGISCHVECNT</sequence>
<name>A0A517VYF5_9PLAN</name>
<accession>A0A517VYF5</accession>
<proteinExistence type="predicted"/>
<protein>
    <recommendedName>
        <fullName evidence="3">SMI1 / KNR4 family protein</fullName>
    </recommendedName>
</protein>
<dbReference type="AlphaFoldDB" id="A0A517VYF5"/>
<evidence type="ECO:0008006" key="3">
    <source>
        <dbReference type="Google" id="ProtNLM"/>
    </source>
</evidence>
<dbReference type="Proteomes" id="UP000318704">
    <property type="component" value="Chromosome"/>
</dbReference>
<gene>
    <name evidence="1" type="ORF">V144x_35230</name>
</gene>
<organism evidence="1 2">
    <name type="scientific">Gimesia aquarii</name>
    <dbReference type="NCBI Taxonomy" id="2527964"/>
    <lineage>
        <taxon>Bacteria</taxon>
        <taxon>Pseudomonadati</taxon>
        <taxon>Planctomycetota</taxon>
        <taxon>Planctomycetia</taxon>
        <taxon>Planctomycetales</taxon>
        <taxon>Planctomycetaceae</taxon>
        <taxon>Gimesia</taxon>
    </lineage>
</organism>
<reference evidence="1 2" key="1">
    <citation type="submission" date="2019-03" db="EMBL/GenBank/DDBJ databases">
        <title>Deep-cultivation of Planctomycetes and their phenomic and genomic characterization uncovers novel biology.</title>
        <authorList>
            <person name="Wiegand S."/>
            <person name="Jogler M."/>
            <person name="Boedeker C."/>
            <person name="Pinto D."/>
            <person name="Vollmers J."/>
            <person name="Rivas-Marin E."/>
            <person name="Kohn T."/>
            <person name="Peeters S.H."/>
            <person name="Heuer A."/>
            <person name="Rast P."/>
            <person name="Oberbeckmann S."/>
            <person name="Bunk B."/>
            <person name="Jeske O."/>
            <person name="Meyerdierks A."/>
            <person name="Storesund J.E."/>
            <person name="Kallscheuer N."/>
            <person name="Luecker S."/>
            <person name="Lage O.M."/>
            <person name="Pohl T."/>
            <person name="Merkel B.J."/>
            <person name="Hornburger P."/>
            <person name="Mueller R.-W."/>
            <person name="Bruemmer F."/>
            <person name="Labrenz M."/>
            <person name="Spormann A.M."/>
            <person name="Op den Camp H."/>
            <person name="Overmann J."/>
            <person name="Amann R."/>
            <person name="Jetten M.S.M."/>
            <person name="Mascher T."/>
            <person name="Medema M.H."/>
            <person name="Devos D.P."/>
            <person name="Kaster A.-K."/>
            <person name="Ovreas L."/>
            <person name="Rohde M."/>
            <person name="Galperin M.Y."/>
            <person name="Jogler C."/>
        </authorList>
    </citation>
    <scope>NUCLEOTIDE SEQUENCE [LARGE SCALE GENOMIC DNA]</scope>
    <source>
        <strain evidence="1 2">V144</strain>
    </source>
</reference>
<evidence type="ECO:0000313" key="1">
    <source>
        <dbReference type="EMBL" id="QDT98039.1"/>
    </source>
</evidence>
<dbReference type="EMBL" id="CP037920">
    <property type="protein sequence ID" value="QDT98039.1"/>
    <property type="molecule type" value="Genomic_DNA"/>
</dbReference>
<dbReference type="RefSeq" id="WP_144986372.1">
    <property type="nucleotide sequence ID" value="NZ_CP037920.1"/>
</dbReference>
<evidence type="ECO:0000313" key="2">
    <source>
        <dbReference type="Proteomes" id="UP000318704"/>
    </source>
</evidence>